<name>A0ABR9SKK0_9BURK</name>
<comment type="caution">
    <text evidence="1">The sequence shown here is derived from an EMBL/GenBank/DDBJ whole genome shotgun (WGS) entry which is preliminary data.</text>
</comment>
<dbReference type="EMBL" id="JADDOJ010000202">
    <property type="protein sequence ID" value="MBE7942873.1"/>
    <property type="molecule type" value="Genomic_DNA"/>
</dbReference>
<dbReference type="RefSeq" id="WP_227753995.1">
    <property type="nucleotide sequence ID" value="NZ_JADDOJ010000202.1"/>
</dbReference>
<accession>A0ABR9SKK0</accession>
<evidence type="ECO:0000313" key="1">
    <source>
        <dbReference type="EMBL" id="MBE7942873.1"/>
    </source>
</evidence>
<sequence>RPLAEELSKALAVDRSVKGFEDFSLQGTQAIEAGNPARSLLYHALASPNVLYAANGDALTDFATAAELETLLNYVYGVALPTLEALQDQAGANATLGLVVFATEYRPRADTPHHQHADLCF</sequence>
<gene>
    <name evidence="1" type="ORF">IM725_20120</name>
</gene>
<proteinExistence type="predicted"/>
<feature type="non-terminal residue" evidence="1">
    <location>
        <position position="1"/>
    </location>
</feature>
<organism evidence="1 2">
    <name type="scientific">Ramlibacter aquaticus</name>
    <dbReference type="NCBI Taxonomy" id="2780094"/>
    <lineage>
        <taxon>Bacteria</taxon>
        <taxon>Pseudomonadati</taxon>
        <taxon>Pseudomonadota</taxon>
        <taxon>Betaproteobacteria</taxon>
        <taxon>Burkholderiales</taxon>
        <taxon>Comamonadaceae</taxon>
        <taxon>Ramlibacter</taxon>
    </lineage>
</organism>
<protein>
    <submittedName>
        <fullName evidence="1">Uncharacterized protein</fullName>
    </submittedName>
</protein>
<dbReference type="Proteomes" id="UP000715965">
    <property type="component" value="Unassembled WGS sequence"/>
</dbReference>
<keyword evidence="2" id="KW-1185">Reference proteome</keyword>
<evidence type="ECO:0000313" key="2">
    <source>
        <dbReference type="Proteomes" id="UP000715965"/>
    </source>
</evidence>
<reference evidence="1 2" key="1">
    <citation type="submission" date="2020-10" db="EMBL/GenBank/DDBJ databases">
        <title>Draft genome of Ramlibacter aquaticus LMG 30558.</title>
        <authorList>
            <person name="Props R."/>
        </authorList>
    </citation>
    <scope>NUCLEOTIDE SEQUENCE [LARGE SCALE GENOMIC DNA]</scope>
    <source>
        <strain evidence="1 2">LMG 30558</strain>
    </source>
</reference>